<proteinExistence type="predicted"/>
<dbReference type="AlphaFoldDB" id="A0ABD0RMC6"/>
<dbReference type="PANTHER" id="PTHR37984:SF5">
    <property type="entry name" value="PROTEIN NYNRIN-LIKE"/>
    <property type="match status" value="1"/>
</dbReference>
<name>A0ABD0RMC6_CIRMR</name>
<keyword evidence="2" id="KW-1185">Reference proteome</keyword>
<protein>
    <submittedName>
        <fullName evidence="1">Uncharacterized protein</fullName>
    </submittedName>
</protein>
<evidence type="ECO:0000313" key="1">
    <source>
        <dbReference type="EMBL" id="KAL0199684.1"/>
    </source>
</evidence>
<accession>A0ABD0RMC6</accession>
<reference evidence="1 2" key="1">
    <citation type="submission" date="2024-05" db="EMBL/GenBank/DDBJ databases">
        <title>Genome sequencing and assembly of Indian major carp, Cirrhinus mrigala (Hamilton, 1822).</title>
        <authorList>
            <person name="Mohindra V."/>
            <person name="Chowdhury L.M."/>
            <person name="Lal K."/>
            <person name="Jena J.K."/>
        </authorList>
    </citation>
    <scope>NUCLEOTIDE SEQUENCE [LARGE SCALE GENOMIC DNA]</scope>
    <source>
        <strain evidence="1">CM1030</strain>
        <tissue evidence="1">Blood</tissue>
    </source>
</reference>
<organism evidence="1 2">
    <name type="scientific">Cirrhinus mrigala</name>
    <name type="common">Mrigala</name>
    <dbReference type="NCBI Taxonomy" id="683832"/>
    <lineage>
        <taxon>Eukaryota</taxon>
        <taxon>Metazoa</taxon>
        <taxon>Chordata</taxon>
        <taxon>Craniata</taxon>
        <taxon>Vertebrata</taxon>
        <taxon>Euteleostomi</taxon>
        <taxon>Actinopterygii</taxon>
        <taxon>Neopterygii</taxon>
        <taxon>Teleostei</taxon>
        <taxon>Ostariophysi</taxon>
        <taxon>Cypriniformes</taxon>
        <taxon>Cyprinidae</taxon>
        <taxon>Labeoninae</taxon>
        <taxon>Labeonini</taxon>
        <taxon>Cirrhinus</taxon>
    </lineage>
</organism>
<gene>
    <name evidence="1" type="ORF">M9458_002871</name>
</gene>
<dbReference type="EMBL" id="JAMKFB020000002">
    <property type="protein sequence ID" value="KAL0199684.1"/>
    <property type="molecule type" value="Genomic_DNA"/>
</dbReference>
<comment type="caution">
    <text evidence="1">The sequence shown here is derived from an EMBL/GenBank/DDBJ whole genome shotgun (WGS) entry which is preliminary data.</text>
</comment>
<feature type="non-terminal residue" evidence="1">
    <location>
        <position position="1"/>
    </location>
</feature>
<evidence type="ECO:0000313" key="2">
    <source>
        <dbReference type="Proteomes" id="UP001529510"/>
    </source>
</evidence>
<dbReference type="Proteomes" id="UP001529510">
    <property type="component" value="Unassembled WGS sequence"/>
</dbReference>
<sequence length="134" mass="15101">KTVSLCKSNCVLVAYTGYKMDPKGTTKLIRQFKDNEAETEFQVIEKDSPAILGRSACTDIVDIVDCEENTDILKEFDDVFNGLGCIPGVHYIKIDPAMAPVIHPPRKVPIALKDKIKTEFNRMERLEVIKKQCN</sequence>
<dbReference type="PANTHER" id="PTHR37984">
    <property type="entry name" value="PROTEIN CBG26694"/>
    <property type="match status" value="1"/>
</dbReference>
<dbReference type="InterPro" id="IPR050951">
    <property type="entry name" value="Retrovirus_Pol_polyprotein"/>
</dbReference>